<evidence type="ECO:0000313" key="3">
    <source>
        <dbReference type="EMBL" id="RAG87637.1"/>
    </source>
</evidence>
<dbReference type="AlphaFoldDB" id="A0A2X0ISP5"/>
<dbReference type="Pfam" id="PF02861">
    <property type="entry name" value="Clp_N"/>
    <property type="match status" value="1"/>
</dbReference>
<dbReference type="InterPro" id="IPR036628">
    <property type="entry name" value="Clp_N_dom_sf"/>
</dbReference>
<dbReference type="RefSeq" id="WP_111498667.1">
    <property type="nucleotide sequence ID" value="NZ_QKYN01000003.1"/>
</dbReference>
<reference evidence="3 4" key="1">
    <citation type="submission" date="2018-06" db="EMBL/GenBank/DDBJ databases">
        <title>Streptacidiphilus pinicola sp. nov., isolated from pine grove soil.</title>
        <authorList>
            <person name="Roh S.G."/>
            <person name="Park S."/>
            <person name="Kim M.-K."/>
            <person name="Yun B.-R."/>
            <person name="Park J."/>
            <person name="Kim M.J."/>
            <person name="Kim Y.S."/>
            <person name="Kim S.B."/>
        </authorList>
    </citation>
    <scope>NUCLEOTIDE SEQUENCE [LARGE SCALE GENOMIC DNA]</scope>
    <source>
        <strain evidence="3 4">MMS16-CNU450</strain>
    </source>
</reference>
<dbReference type="InterPro" id="IPR004176">
    <property type="entry name" value="Clp_R_N"/>
</dbReference>
<gene>
    <name evidence="3" type="ORF">DN069_00555</name>
</gene>
<dbReference type="OrthoDB" id="3290891at2"/>
<keyword evidence="3" id="KW-0547">Nucleotide-binding</keyword>
<evidence type="ECO:0000259" key="2">
    <source>
        <dbReference type="PROSITE" id="PS51903"/>
    </source>
</evidence>
<accession>A0A2X0ISP5</accession>
<dbReference type="GO" id="GO:0005524">
    <property type="term" value="F:ATP binding"/>
    <property type="evidence" value="ECO:0007669"/>
    <property type="project" value="UniProtKB-KW"/>
</dbReference>
<dbReference type="Proteomes" id="UP000248889">
    <property type="component" value="Unassembled WGS sequence"/>
</dbReference>
<evidence type="ECO:0000256" key="1">
    <source>
        <dbReference type="PROSITE-ProRule" id="PRU01251"/>
    </source>
</evidence>
<comment type="caution">
    <text evidence="3">The sequence shown here is derived from an EMBL/GenBank/DDBJ whole genome shotgun (WGS) entry which is preliminary data.</text>
</comment>
<feature type="domain" description="Clp R" evidence="2">
    <location>
        <begin position="146"/>
        <end position="250"/>
    </location>
</feature>
<keyword evidence="3" id="KW-0378">Hydrolase</keyword>
<dbReference type="SUPFAM" id="SSF81923">
    <property type="entry name" value="Double Clp-N motif"/>
    <property type="match status" value="1"/>
</dbReference>
<dbReference type="Gene3D" id="1.10.1780.10">
    <property type="entry name" value="Clp, N-terminal domain"/>
    <property type="match status" value="2"/>
</dbReference>
<proteinExistence type="predicted"/>
<dbReference type="PROSITE" id="PS51903">
    <property type="entry name" value="CLP_R"/>
    <property type="match status" value="1"/>
</dbReference>
<keyword evidence="4" id="KW-1185">Reference proteome</keyword>
<dbReference type="GO" id="GO:0006508">
    <property type="term" value="P:proteolysis"/>
    <property type="evidence" value="ECO:0007669"/>
    <property type="project" value="UniProtKB-KW"/>
</dbReference>
<keyword evidence="1" id="KW-0677">Repeat</keyword>
<dbReference type="GO" id="GO:0008233">
    <property type="term" value="F:peptidase activity"/>
    <property type="evidence" value="ECO:0007669"/>
    <property type="project" value="UniProtKB-KW"/>
</dbReference>
<keyword evidence="3" id="KW-0645">Protease</keyword>
<sequence length="250" mass="25566">MPKINVYLPDELAAAVKAAEIPVSAVCQKALADAVQVVTVARKGIAALRDPDFDPDARPELAARLAGRMTARLKASVELGRAAAAEGPVGTRHLLVGLLDEGGNLAVRLLPALGEEPEALREAALASAAEEPLPNSAAKPAPAGGFWSGLTMPARNAIGAALEAALDLGHNYIGCEHLLVGLLADEESGAGRVLHAAGLDASAVRRAITTALAGFAQARQNATPTGAEAVLKQLVDRLDTIERRLGAAGL</sequence>
<name>A0A2X0ISP5_9ACTN</name>
<protein>
    <submittedName>
        <fullName evidence="3">ATP-dependent Clp protease ATP-binding subunit</fullName>
    </submittedName>
</protein>
<organism evidence="3 4">
    <name type="scientific">Streptacidiphilus pinicola</name>
    <dbReference type="NCBI Taxonomy" id="2219663"/>
    <lineage>
        <taxon>Bacteria</taxon>
        <taxon>Bacillati</taxon>
        <taxon>Actinomycetota</taxon>
        <taxon>Actinomycetes</taxon>
        <taxon>Kitasatosporales</taxon>
        <taxon>Streptomycetaceae</taxon>
        <taxon>Streptacidiphilus</taxon>
    </lineage>
</organism>
<dbReference type="EMBL" id="QKYN01000003">
    <property type="protein sequence ID" value="RAG87637.1"/>
    <property type="molecule type" value="Genomic_DNA"/>
</dbReference>
<keyword evidence="3" id="KW-0067">ATP-binding</keyword>
<evidence type="ECO:0000313" key="4">
    <source>
        <dbReference type="Proteomes" id="UP000248889"/>
    </source>
</evidence>